<feature type="compositionally biased region" description="Low complexity" evidence="7">
    <location>
        <begin position="485"/>
        <end position="498"/>
    </location>
</feature>
<dbReference type="GeneID" id="100073639"/>
<dbReference type="Proteomes" id="UP000002279">
    <property type="component" value="Unplaced"/>
</dbReference>
<feature type="compositionally biased region" description="Pro residues" evidence="7">
    <location>
        <begin position="196"/>
        <end position="205"/>
    </location>
</feature>
<dbReference type="PANTHER" id="PTHR12372">
    <property type="entry name" value="PECANEX"/>
    <property type="match status" value="1"/>
</dbReference>
<evidence type="ECO:0000256" key="4">
    <source>
        <dbReference type="ARBA" id="ARBA00022989"/>
    </source>
</evidence>
<feature type="compositionally biased region" description="Low complexity" evidence="7">
    <location>
        <begin position="1932"/>
        <end position="1954"/>
    </location>
</feature>
<dbReference type="InParanoid" id="F6QX22"/>
<feature type="transmembrane region" description="Helical" evidence="6">
    <location>
        <begin position="36"/>
        <end position="53"/>
    </location>
</feature>
<reference evidence="9" key="1">
    <citation type="submission" date="2025-08" db="UniProtKB">
        <authorList>
            <consortium name="Ensembl"/>
        </authorList>
    </citation>
    <scope>IDENTIFICATION</scope>
    <source>
        <strain evidence="9">Glennie</strain>
    </source>
</reference>
<proteinExistence type="inferred from homology"/>
<feature type="region of interest" description="Disordered" evidence="7">
    <location>
        <begin position="89"/>
        <end position="466"/>
    </location>
</feature>
<feature type="transmembrane region" description="Helical" evidence="6">
    <location>
        <begin position="1210"/>
        <end position="1234"/>
    </location>
</feature>
<dbReference type="RefSeq" id="XP_028903425.1">
    <property type="nucleotide sequence ID" value="XM_029047592.2"/>
</dbReference>
<feature type="compositionally biased region" description="Low complexity" evidence="7">
    <location>
        <begin position="1877"/>
        <end position="1886"/>
    </location>
</feature>
<feature type="transmembrane region" description="Helical" evidence="6">
    <location>
        <begin position="60"/>
        <end position="79"/>
    </location>
</feature>
<feature type="transmembrane region" description="Helical" evidence="6">
    <location>
        <begin position="950"/>
        <end position="968"/>
    </location>
</feature>
<feature type="compositionally biased region" description="Basic and acidic residues" evidence="7">
    <location>
        <begin position="515"/>
        <end position="525"/>
    </location>
</feature>
<evidence type="ECO:0000256" key="2">
    <source>
        <dbReference type="ARBA" id="ARBA00010170"/>
    </source>
</evidence>
<evidence type="ECO:0000256" key="1">
    <source>
        <dbReference type="ARBA" id="ARBA00004141"/>
    </source>
</evidence>
<dbReference type="GeneTree" id="ENSGT00940000157374"/>
<feature type="transmembrane region" description="Helical" evidence="6">
    <location>
        <begin position="1449"/>
        <end position="1472"/>
    </location>
</feature>
<reference evidence="9" key="2">
    <citation type="submission" date="2025-09" db="UniProtKB">
        <authorList>
            <consortium name="Ensembl"/>
        </authorList>
    </citation>
    <scope>IDENTIFICATION</scope>
    <source>
        <strain evidence="9">Glennie</strain>
    </source>
</reference>
<organism evidence="9 10">
    <name type="scientific">Ornithorhynchus anatinus</name>
    <name type="common">Duckbill platypus</name>
    <dbReference type="NCBI Taxonomy" id="9258"/>
    <lineage>
        <taxon>Eukaryota</taxon>
        <taxon>Metazoa</taxon>
        <taxon>Chordata</taxon>
        <taxon>Craniata</taxon>
        <taxon>Vertebrata</taxon>
        <taxon>Euteleostomi</taxon>
        <taxon>Mammalia</taxon>
        <taxon>Monotremata</taxon>
        <taxon>Ornithorhynchidae</taxon>
        <taxon>Ornithorhynchus</taxon>
    </lineage>
</organism>
<gene>
    <name evidence="9" type="primary">PCNX2</name>
</gene>
<dbReference type="Pfam" id="PF05041">
    <property type="entry name" value="Pecanex_C"/>
    <property type="match status" value="1"/>
</dbReference>
<evidence type="ECO:0000256" key="7">
    <source>
        <dbReference type="SAM" id="MobiDB-lite"/>
    </source>
</evidence>
<dbReference type="Ensembl" id="ENSOANT00000010909.4">
    <property type="protein sequence ID" value="ENSOANP00000010907.3"/>
    <property type="gene ID" value="ENSOANG00000006841.4"/>
</dbReference>
<keyword evidence="3 6" id="KW-0812">Transmembrane</keyword>
<evidence type="ECO:0000256" key="6">
    <source>
        <dbReference type="RuleBase" id="RU367089"/>
    </source>
</evidence>
<feature type="region of interest" description="Disordered" evidence="7">
    <location>
        <begin position="482"/>
        <end position="616"/>
    </location>
</feature>
<evidence type="ECO:0000256" key="5">
    <source>
        <dbReference type="ARBA" id="ARBA00023136"/>
    </source>
</evidence>
<feature type="compositionally biased region" description="Polar residues" evidence="7">
    <location>
        <begin position="146"/>
        <end position="161"/>
    </location>
</feature>
<feature type="region of interest" description="Disordered" evidence="7">
    <location>
        <begin position="1995"/>
        <end position="2058"/>
    </location>
</feature>
<dbReference type="FunCoup" id="F6QX22">
    <property type="interactions" value="44"/>
</dbReference>
<evidence type="ECO:0000313" key="9">
    <source>
        <dbReference type="Ensembl" id="ENSOANP00000010907.3"/>
    </source>
</evidence>
<comment type="similarity">
    <text evidence="2 6">Belongs to the pecanex family.</text>
</comment>
<feature type="transmembrane region" description="Helical" evidence="6">
    <location>
        <begin position="1113"/>
        <end position="1133"/>
    </location>
</feature>
<dbReference type="eggNOG" id="KOG3604">
    <property type="taxonomic scope" value="Eukaryota"/>
</dbReference>
<comment type="subcellular location">
    <subcellularLocation>
        <location evidence="1 6">Membrane</location>
        <topology evidence="1 6">Multi-pass membrane protein</topology>
    </subcellularLocation>
</comment>
<feature type="compositionally biased region" description="Low complexity" evidence="7">
    <location>
        <begin position="1815"/>
        <end position="1829"/>
    </location>
</feature>
<feature type="compositionally biased region" description="Basic and acidic residues" evidence="7">
    <location>
        <begin position="548"/>
        <end position="576"/>
    </location>
</feature>
<evidence type="ECO:0000256" key="3">
    <source>
        <dbReference type="ARBA" id="ARBA00022692"/>
    </source>
</evidence>
<feature type="region of interest" description="Disordered" evidence="7">
    <location>
        <begin position="641"/>
        <end position="685"/>
    </location>
</feature>
<feature type="transmembrane region" description="Helical" evidence="6">
    <location>
        <begin position="1240"/>
        <end position="1268"/>
    </location>
</feature>
<keyword evidence="10" id="KW-1185">Reference proteome</keyword>
<keyword evidence="4 6" id="KW-1133">Transmembrane helix</keyword>
<evidence type="ECO:0000313" key="10">
    <source>
        <dbReference type="Proteomes" id="UP000002279"/>
    </source>
</evidence>
<protein>
    <recommendedName>
        <fullName evidence="6">Pecanex-like protein</fullName>
    </recommendedName>
</protein>
<dbReference type="CTD" id="80003"/>
<feature type="transmembrane region" description="Helical" evidence="6">
    <location>
        <begin position="912"/>
        <end position="938"/>
    </location>
</feature>
<feature type="domain" description="Pecanex C-terminal" evidence="8">
    <location>
        <begin position="1537"/>
        <end position="1762"/>
    </location>
</feature>
<feature type="compositionally biased region" description="Low complexity" evidence="7">
    <location>
        <begin position="1910"/>
        <end position="1921"/>
    </location>
</feature>
<dbReference type="PANTHER" id="PTHR12372:SF5">
    <property type="entry name" value="PECANEX-LIKE PROTEIN 2"/>
    <property type="match status" value="1"/>
</dbReference>
<feature type="transmembrane region" description="Helical" evidence="6">
    <location>
        <begin position="1048"/>
        <end position="1064"/>
    </location>
</feature>
<feature type="transmembrane region" description="Helical" evidence="6">
    <location>
        <begin position="872"/>
        <end position="892"/>
    </location>
</feature>
<feature type="compositionally biased region" description="Polar residues" evidence="7">
    <location>
        <begin position="428"/>
        <end position="443"/>
    </location>
</feature>
<dbReference type="OMA" id="NHKIPSN"/>
<dbReference type="InterPro" id="IPR007735">
    <property type="entry name" value="Pecanex_C"/>
</dbReference>
<feature type="region of interest" description="Disordered" evidence="7">
    <location>
        <begin position="1791"/>
        <end position="1954"/>
    </location>
</feature>
<feature type="compositionally biased region" description="Low complexity" evidence="7">
    <location>
        <begin position="206"/>
        <end position="241"/>
    </location>
</feature>
<dbReference type="Bgee" id="ENSOANG00000006841">
    <property type="expression patterns" value="Expressed in cerebellum and 3 other cell types or tissues"/>
</dbReference>
<feature type="transmembrane region" description="Helical" evidence="6">
    <location>
        <begin position="1018"/>
        <end position="1041"/>
    </location>
</feature>
<feature type="compositionally biased region" description="Basic and acidic residues" evidence="7">
    <location>
        <begin position="1791"/>
        <end position="1806"/>
    </location>
</feature>
<accession>F6QX22</accession>
<evidence type="ECO:0000259" key="8">
    <source>
        <dbReference type="Pfam" id="PF05041"/>
    </source>
</evidence>
<dbReference type="InterPro" id="IPR039797">
    <property type="entry name" value="Pecanex"/>
</dbReference>
<dbReference type="GO" id="GO:0016020">
    <property type="term" value="C:membrane"/>
    <property type="evidence" value="ECO:0007669"/>
    <property type="project" value="UniProtKB-SubCell"/>
</dbReference>
<feature type="compositionally biased region" description="Gly residues" evidence="7">
    <location>
        <begin position="323"/>
        <end position="333"/>
    </location>
</feature>
<feature type="compositionally biased region" description="Pro residues" evidence="7">
    <location>
        <begin position="1922"/>
        <end position="1931"/>
    </location>
</feature>
<feature type="compositionally biased region" description="Basic and acidic residues" evidence="7">
    <location>
        <begin position="258"/>
        <end position="273"/>
    </location>
</feature>
<sequence>MVSQGLQLLRQGVWAALTGGWYHDPDHSKFTNSCHLYLWLFLLLLPLALHLAFPPNAATALVYCSSVTVVFATMKLVSYRLHLMFDEGEAEQRGGPSQDRAQKDSRKPRSGATLPAESPSNKRLARRQREGARWDSCTPPLRCSSRGHSLNSHSWSGSGPSERQEPEAAEDPLGARSVPSSACSAGPVGGREPGPRATPPGPPPGITGCAERPATATPPATAEPRSPAHGGSDPVVPAPGEKGPGAEGDDPQSLLADGGERREPRGDCGHEGSRSPSPLAGASGDLDDSEGEVAVTLVDNSVPGDPLCPHEPVRIVVTMSGGPSSGAGTAGGHEPGRDDSQSDLEPTGATPSAGRPLRIPLIKFQLPDRGDVPQRSGPGDEAPDSAPEGGGGGADHAPFLDPDDEAGPDTPAPRRARGQRQARGLSVDSGTDLASSHESAEVTSDTERALPTSKSDLEAKEGQPPSESNFLEFVSLLESISSSKGAVGVPSGLPVGVPTDIPTGVPNGAVTEPPQESRLRERSVDRSALPRVGEEHSSAHCGGGGGPLEKKEEILERGKPRDRPPKPGKSDVRSQDRPSALPSQGSRQRQIVYRVKSQPDGSLLQVISGPDASVQDEDSVGAVHVFIGEHGEIRSCYLKAGTQKEGPPRPQGPSSDRVCSVQETLFSSPSSTPSASLEPPSGDPAASALQQQLLLLVARRTQSDRPRPCQDPEDYSCSSSQRKFSREQFYKLIIFPGKWIKVWHDRLTLLALLDRTEDVKENVLATVLVLLVSLLGFVTLSRGFCKDLWALQFCLVMASCQYSLLKSVQPDPASPVHGYNQIITYSRPAYFCVLCALILLLDAGSTSRPPPSVVVFGVRLFSPGGLRLARDALIVFLYCFPAISLLGLFPQIDTFCTYLLEQVDMLVFGGSAVTGGLAAVYGVARSLLTAVGLNAFCFSAVKEPWNPQHVPALFSTFCGLLVALSYHLSRHSSDPTVLLSLFQGKSCPRLLCPAWAESPSDPLPEKMRESVKEILKSDLIMCAAMMVLAFAVSASTVFLALRPFLSTALFALAGAVGFTTHYLLPELRKHHPWMWLAHPLLRSHEHRQRHVSEPARLMWFERLYVWLQYLEKLVLYPAVALHGLTVDAFAMSVRRVPATRCEVFLLTVAGMKLLRTAFCNPVHQFLALGFTVLFFRFDCRGASESFLLNFLVVSILFGKLDDLLHKLRFVLAYVAPWQIAWGSSFHVFAQLFAIPHSAVLFLQTLGTAALSAPLSPFLGSVIFLASYVRPVRFWEKDYRTRHLDNSTTRLATQIEKDPGADQDNNRNSVFYEHLTRSLQESLCGDLALGRWGSFSAGDCFILASDYLNAFVHLVETGNGLVTFQLRGLEFRGTYCQQREVEAITEGDEADQGCCCCRPGHLPHLLSCNAAFSLRWLSWEVARTQYVLRGYSVSDSSAATMLQVFDLRRILVRFYVQSMIYFVVSSPKLALWIHDESLLKPLQPYAKWHHIERDPALFSLHVDDDFVPCLQGITRASFCTAYLQWIQFCAQKRQERLDSDEDSPLVTLCFALCIMGRRTLGVAAHNMAVSLDSFLFGLHTLFKGDFRVAVRDEWVFADMDLLHRVVAPAVRMSLKLHQDQFACPDEYEDPAVLFEAMGAFESTVVVCHEGDPGWRRAVLAGREELLTLRRVVDEGADDYKVIRLRRAYLTFKVIKVNRECVRGLWAGQQQELIFLRNRNPERGSIQNHRQVLRNLINSSCDQPLGYPVYVSPLITSFLGSHDQLGRVWGGPAGLSRLGAWLRVRWRRMQKDCHAGHRGSGHIEEGDGSRGGGARGTSGSSEYSSGSTSRHGSAEQPRKASSPWQAAARDGPRHAGRKKGRSRPVQAGPGQRPAPPGLSGPAPGGQQSVLQTSTSAQEMARRPSGSRQSWCSSAASLQSQPAAPGAPLPPAAPGPARGRAGGPPASSLGSSSTSSTLSLLFGKRSLSSVLVISGLSAADGGNTSDTLSSSSVNIAAGPSARAAAQQLSDVTDGSEPARPAARVPGAGPAAGGQGGLCRRASQEDVELDDTGSLPSLSEEQ</sequence>
<feature type="compositionally biased region" description="Low complexity" evidence="7">
    <location>
        <begin position="2014"/>
        <end position="2025"/>
    </location>
</feature>
<feature type="transmembrane region" description="Helical" evidence="6">
    <location>
        <begin position="763"/>
        <end position="781"/>
    </location>
</feature>
<feature type="compositionally biased region" description="Low complexity" evidence="7">
    <location>
        <begin position="667"/>
        <end position="680"/>
    </location>
</feature>
<keyword evidence="5 6" id="KW-0472">Membrane</keyword>
<name>F6QX22_ORNAN</name>
<dbReference type="HOGENOM" id="CLU_000602_3_1_1"/>